<organism evidence="1">
    <name type="scientific">freshwater metagenome</name>
    <dbReference type="NCBI Taxonomy" id="449393"/>
    <lineage>
        <taxon>unclassified sequences</taxon>
        <taxon>metagenomes</taxon>
        <taxon>ecological metagenomes</taxon>
    </lineage>
</organism>
<accession>A0A6J7M8H0</accession>
<sequence>MPHLRSLPWLPAFPPECLNTQSRRDRLDRCPVGYLNIVAAEKFSQVLNIELFALKFTQFDEALYYLTVPSSVVIPAPHRASRPLKIDEGAPIHLAAVPPDVKPSVPRDIG</sequence>
<name>A0A6J7M8H0_9ZZZZ</name>
<dbReference type="AlphaFoldDB" id="A0A6J7M8H0"/>
<evidence type="ECO:0000313" key="1">
    <source>
        <dbReference type="EMBL" id="CAB4974833.1"/>
    </source>
</evidence>
<proteinExistence type="predicted"/>
<reference evidence="1" key="1">
    <citation type="submission" date="2020-05" db="EMBL/GenBank/DDBJ databases">
        <authorList>
            <person name="Chiriac C."/>
            <person name="Salcher M."/>
            <person name="Ghai R."/>
            <person name="Kavagutti S V."/>
        </authorList>
    </citation>
    <scope>NUCLEOTIDE SEQUENCE</scope>
</reference>
<gene>
    <name evidence="1" type="ORF">UFOPK3772_03636</name>
</gene>
<protein>
    <submittedName>
        <fullName evidence="1">Unannotated protein</fullName>
    </submittedName>
</protein>
<dbReference type="EMBL" id="CAFBNE010000251">
    <property type="protein sequence ID" value="CAB4974833.1"/>
    <property type="molecule type" value="Genomic_DNA"/>
</dbReference>